<dbReference type="PROSITE" id="PS50110">
    <property type="entry name" value="RESPONSE_REGULATORY"/>
    <property type="match status" value="1"/>
</dbReference>
<dbReference type="Pfam" id="PF00072">
    <property type="entry name" value="Response_reg"/>
    <property type="match status" value="1"/>
</dbReference>
<feature type="domain" description="Response regulatory" evidence="2">
    <location>
        <begin position="16"/>
        <end position="130"/>
    </location>
</feature>
<proteinExistence type="predicted"/>
<dbReference type="KEGG" id="sus:Acid_2887"/>
<comment type="caution">
    <text evidence="1">Lacks conserved residue(s) required for the propagation of feature annotation.</text>
</comment>
<dbReference type="SUPFAM" id="SSF52172">
    <property type="entry name" value="CheY-like"/>
    <property type="match status" value="1"/>
</dbReference>
<dbReference type="SMART" id="SM00448">
    <property type="entry name" value="REC"/>
    <property type="match status" value="1"/>
</dbReference>
<dbReference type="InterPro" id="IPR001789">
    <property type="entry name" value="Sig_transdc_resp-reg_receiver"/>
</dbReference>
<dbReference type="InParanoid" id="Q023H3"/>
<dbReference type="OrthoDB" id="121574at2"/>
<dbReference type="CDD" id="cd00156">
    <property type="entry name" value="REC"/>
    <property type="match status" value="1"/>
</dbReference>
<name>Q023H3_SOLUE</name>
<dbReference type="InterPro" id="IPR011006">
    <property type="entry name" value="CheY-like_superfamily"/>
</dbReference>
<dbReference type="GO" id="GO:0000160">
    <property type="term" value="P:phosphorelay signal transduction system"/>
    <property type="evidence" value="ECO:0007669"/>
    <property type="project" value="InterPro"/>
</dbReference>
<accession>Q023H3</accession>
<dbReference type="AlphaFoldDB" id="Q023H3"/>
<protein>
    <submittedName>
        <fullName evidence="3">Response regulator receiver protein</fullName>
    </submittedName>
</protein>
<dbReference type="eggNOG" id="COG0745">
    <property type="taxonomic scope" value="Bacteria"/>
</dbReference>
<dbReference type="EMBL" id="CP000473">
    <property type="protein sequence ID" value="ABJ83873.1"/>
    <property type="molecule type" value="Genomic_DNA"/>
</dbReference>
<dbReference type="STRING" id="234267.Acid_2887"/>
<reference evidence="3" key="1">
    <citation type="submission" date="2006-10" db="EMBL/GenBank/DDBJ databases">
        <title>Complete sequence of Solibacter usitatus Ellin6076.</title>
        <authorList>
            <consortium name="US DOE Joint Genome Institute"/>
            <person name="Copeland A."/>
            <person name="Lucas S."/>
            <person name="Lapidus A."/>
            <person name="Barry K."/>
            <person name="Detter J.C."/>
            <person name="Glavina del Rio T."/>
            <person name="Hammon N."/>
            <person name="Israni S."/>
            <person name="Dalin E."/>
            <person name="Tice H."/>
            <person name="Pitluck S."/>
            <person name="Thompson L.S."/>
            <person name="Brettin T."/>
            <person name="Bruce D."/>
            <person name="Han C."/>
            <person name="Tapia R."/>
            <person name="Gilna P."/>
            <person name="Schmutz J."/>
            <person name="Larimer F."/>
            <person name="Land M."/>
            <person name="Hauser L."/>
            <person name="Kyrpides N."/>
            <person name="Mikhailova N."/>
            <person name="Janssen P.H."/>
            <person name="Kuske C.R."/>
            <person name="Richardson P."/>
        </authorList>
    </citation>
    <scope>NUCLEOTIDE SEQUENCE</scope>
    <source>
        <strain evidence="3">Ellin6076</strain>
    </source>
</reference>
<evidence type="ECO:0000313" key="3">
    <source>
        <dbReference type="EMBL" id="ABJ83873.1"/>
    </source>
</evidence>
<dbReference type="Gene3D" id="3.40.50.2300">
    <property type="match status" value="1"/>
</dbReference>
<evidence type="ECO:0000259" key="2">
    <source>
        <dbReference type="PROSITE" id="PS50110"/>
    </source>
</evidence>
<dbReference type="HOGENOM" id="CLU_1757628_0_0_0"/>
<evidence type="ECO:0000256" key="1">
    <source>
        <dbReference type="PROSITE-ProRule" id="PRU00169"/>
    </source>
</evidence>
<organism evidence="3">
    <name type="scientific">Solibacter usitatus (strain Ellin6076)</name>
    <dbReference type="NCBI Taxonomy" id="234267"/>
    <lineage>
        <taxon>Bacteria</taxon>
        <taxon>Pseudomonadati</taxon>
        <taxon>Acidobacteriota</taxon>
        <taxon>Terriglobia</taxon>
        <taxon>Bryobacterales</taxon>
        <taxon>Solibacteraceae</taxon>
        <taxon>Candidatus Solibacter</taxon>
    </lineage>
</organism>
<gene>
    <name evidence="3" type="ordered locus">Acid_2887</name>
</gene>
<sequence>MTGEFTLGLGRTQEIRILSVSSTEDDHAAIFRILDELPFAVTPARSCREAAGALAHGHFGIILCASDLPDGSWLEILNQISGAREKPLLIVTSRLADESLWAEVLNLGGYDLLAKPFSHQEVRHVLTSAWVQKALPVHPTQAASVATS</sequence>